<sequence>MWRGFGVSGSGPPSLGADGDFMVGAAMGTRFVLAFFESEWETIFQFRRCRRDDVAADTRREWNGKPKMLLPYKQLCSEKKCYSHIPSSWRRRIVFHDNRSFSGSNTMRDYAQAIKFGRSGPTENELCKSVVRVRGERTHFCMGFRILAKLSASASLTCEITADVPRNVCRMLSQNFNLLLENLRKNNSLCGVREEGGHPIFKEGRGNTRGNRRRNGRKSERTAVRERLEAGFTAVVRGGTGGRSGGSGGDKQLQRQRRKVELTRVAQKTVAEDSDKVARADGPQDTNDSTPTRTKPAAIAWMTMADDFGKAARANGL</sequence>
<name>A0AAP0J733_9MAGN</name>
<feature type="region of interest" description="Disordered" evidence="1">
    <location>
        <begin position="235"/>
        <end position="296"/>
    </location>
</feature>
<reference evidence="2 3" key="1">
    <citation type="submission" date="2024-01" db="EMBL/GenBank/DDBJ databases">
        <title>Genome assemblies of Stephania.</title>
        <authorList>
            <person name="Yang L."/>
        </authorList>
    </citation>
    <scope>NUCLEOTIDE SEQUENCE [LARGE SCALE GENOMIC DNA]</scope>
    <source>
        <strain evidence="2">YNDBR</strain>
        <tissue evidence="2">Leaf</tissue>
    </source>
</reference>
<feature type="compositionally biased region" description="Basic and acidic residues" evidence="1">
    <location>
        <begin position="270"/>
        <end position="279"/>
    </location>
</feature>
<feature type="compositionally biased region" description="Gly residues" evidence="1">
    <location>
        <begin position="238"/>
        <end position="249"/>
    </location>
</feature>
<proteinExistence type="predicted"/>
<dbReference type="EMBL" id="JBBNAF010000007">
    <property type="protein sequence ID" value="KAK9128225.1"/>
    <property type="molecule type" value="Genomic_DNA"/>
</dbReference>
<comment type="caution">
    <text evidence="2">The sequence shown here is derived from an EMBL/GenBank/DDBJ whole genome shotgun (WGS) entry which is preliminary data.</text>
</comment>
<feature type="region of interest" description="Disordered" evidence="1">
    <location>
        <begin position="197"/>
        <end position="221"/>
    </location>
</feature>
<feature type="compositionally biased region" description="Basic and acidic residues" evidence="1">
    <location>
        <begin position="197"/>
        <end position="206"/>
    </location>
</feature>
<dbReference type="Proteomes" id="UP001420932">
    <property type="component" value="Unassembled WGS sequence"/>
</dbReference>
<dbReference type="AlphaFoldDB" id="A0AAP0J733"/>
<accession>A0AAP0J733</accession>
<evidence type="ECO:0000313" key="3">
    <source>
        <dbReference type="Proteomes" id="UP001420932"/>
    </source>
</evidence>
<evidence type="ECO:0000313" key="2">
    <source>
        <dbReference type="EMBL" id="KAK9128225.1"/>
    </source>
</evidence>
<evidence type="ECO:0000256" key="1">
    <source>
        <dbReference type="SAM" id="MobiDB-lite"/>
    </source>
</evidence>
<gene>
    <name evidence="2" type="ORF">Syun_017022</name>
</gene>
<protein>
    <submittedName>
        <fullName evidence="2">Uncharacterized protein</fullName>
    </submittedName>
</protein>
<feature type="compositionally biased region" description="Polar residues" evidence="1">
    <location>
        <begin position="284"/>
        <end position="293"/>
    </location>
</feature>
<keyword evidence="3" id="KW-1185">Reference proteome</keyword>
<organism evidence="2 3">
    <name type="scientific">Stephania yunnanensis</name>
    <dbReference type="NCBI Taxonomy" id="152371"/>
    <lineage>
        <taxon>Eukaryota</taxon>
        <taxon>Viridiplantae</taxon>
        <taxon>Streptophyta</taxon>
        <taxon>Embryophyta</taxon>
        <taxon>Tracheophyta</taxon>
        <taxon>Spermatophyta</taxon>
        <taxon>Magnoliopsida</taxon>
        <taxon>Ranunculales</taxon>
        <taxon>Menispermaceae</taxon>
        <taxon>Menispermoideae</taxon>
        <taxon>Cissampelideae</taxon>
        <taxon>Stephania</taxon>
    </lineage>
</organism>